<dbReference type="AlphaFoldDB" id="A0A2P2P6V6"/>
<feature type="transmembrane region" description="Helical" evidence="1">
    <location>
        <begin position="12"/>
        <end position="45"/>
    </location>
</feature>
<reference evidence="2" key="1">
    <citation type="submission" date="2018-02" db="EMBL/GenBank/DDBJ databases">
        <title>Rhizophora mucronata_Transcriptome.</title>
        <authorList>
            <person name="Meera S.P."/>
            <person name="Sreeshan A."/>
            <person name="Augustine A."/>
        </authorList>
    </citation>
    <scope>NUCLEOTIDE SEQUENCE</scope>
    <source>
        <tissue evidence="2">Leaf</tissue>
    </source>
</reference>
<name>A0A2P2P6V6_RHIMU</name>
<proteinExistence type="predicted"/>
<keyword evidence="1" id="KW-1133">Transmembrane helix</keyword>
<evidence type="ECO:0000256" key="1">
    <source>
        <dbReference type="SAM" id="Phobius"/>
    </source>
</evidence>
<accession>A0A2P2P6V6</accession>
<keyword evidence="1" id="KW-0472">Membrane</keyword>
<protein>
    <submittedName>
        <fullName evidence="2">Uncharacterized protein</fullName>
    </submittedName>
</protein>
<evidence type="ECO:0000313" key="2">
    <source>
        <dbReference type="EMBL" id="MBX50488.1"/>
    </source>
</evidence>
<dbReference type="EMBL" id="GGEC01070004">
    <property type="protein sequence ID" value="MBX50488.1"/>
    <property type="molecule type" value="Transcribed_RNA"/>
</dbReference>
<keyword evidence="1" id="KW-0812">Transmembrane</keyword>
<sequence>MEINLFSGVFVIPWSICNISALSAFAVIHCNIYSVLPIMLGWCYLDLRVKVSFYIPLNAQVKSFLKSQK</sequence>
<organism evidence="2">
    <name type="scientific">Rhizophora mucronata</name>
    <name type="common">Asiatic mangrove</name>
    <dbReference type="NCBI Taxonomy" id="61149"/>
    <lineage>
        <taxon>Eukaryota</taxon>
        <taxon>Viridiplantae</taxon>
        <taxon>Streptophyta</taxon>
        <taxon>Embryophyta</taxon>
        <taxon>Tracheophyta</taxon>
        <taxon>Spermatophyta</taxon>
        <taxon>Magnoliopsida</taxon>
        <taxon>eudicotyledons</taxon>
        <taxon>Gunneridae</taxon>
        <taxon>Pentapetalae</taxon>
        <taxon>rosids</taxon>
        <taxon>fabids</taxon>
        <taxon>Malpighiales</taxon>
        <taxon>Rhizophoraceae</taxon>
        <taxon>Rhizophora</taxon>
    </lineage>
</organism>